<dbReference type="EMBL" id="CP002902">
    <property type="protein sequence ID" value="AEJ43059.1"/>
    <property type="molecule type" value="Genomic_DNA"/>
</dbReference>
<dbReference type="SUPFAM" id="SSF53098">
    <property type="entry name" value="Ribonuclease H-like"/>
    <property type="match status" value="1"/>
</dbReference>
<dbReference type="eggNOG" id="COG2801">
    <property type="taxonomic scope" value="Bacteria"/>
</dbReference>
<evidence type="ECO:0000259" key="1">
    <source>
        <dbReference type="Pfam" id="PF00665"/>
    </source>
</evidence>
<gene>
    <name evidence="2" type="ordered locus">TC41_1111</name>
</gene>
<sequence length="109" mass="12551">MWVSVYAYRKIVGWRADARMTKELCLDALDQAYRRGRRRQGCVTLHHSDRGSQYVKIPVENEHKPKKRARNVGSKLGVKSFFCTPKSLALQGLRNLQNALLPRTKQTVP</sequence>
<name>F8IGG3_ALIAT</name>
<dbReference type="KEGG" id="aad:TC41_1111"/>
<dbReference type="STRING" id="1048834.TC41_1111"/>
<dbReference type="InterPro" id="IPR012337">
    <property type="entry name" value="RNaseH-like_sf"/>
</dbReference>
<reference evidence="3" key="2">
    <citation type="submission" date="2011-06" db="EMBL/GenBank/DDBJ databases">
        <title>The complete genome sequence of Alicyclobacillus acidocaldarius sp. Tc-4-1.</title>
        <authorList>
            <person name="Chen Y."/>
            <person name="He Y."/>
            <person name="Dong Z."/>
            <person name="Hu S."/>
        </authorList>
    </citation>
    <scope>NUCLEOTIDE SEQUENCE [LARGE SCALE GENOMIC DNA]</scope>
    <source>
        <strain evidence="3">Tc-4-1</strain>
    </source>
</reference>
<dbReference type="HOGENOM" id="CLU_2178249_0_0_9"/>
<evidence type="ECO:0000313" key="3">
    <source>
        <dbReference type="Proteomes" id="UP000000292"/>
    </source>
</evidence>
<accession>F8IGG3</accession>
<feature type="domain" description="Integrase catalytic" evidence="1">
    <location>
        <begin position="9"/>
        <end position="86"/>
    </location>
</feature>
<dbReference type="GO" id="GO:0015074">
    <property type="term" value="P:DNA integration"/>
    <property type="evidence" value="ECO:0007669"/>
    <property type="project" value="InterPro"/>
</dbReference>
<dbReference type="AlphaFoldDB" id="F8IGG3"/>
<protein>
    <recommendedName>
        <fullName evidence="1">Integrase catalytic domain-containing protein</fullName>
    </recommendedName>
</protein>
<dbReference type="Pfam" id="PF00665">
    <property type="entry name" value="rve"/>
    <property type="match status" value="1"/>
</dbReference>
<organism evidence="2 3">
    <name type="scientific">Alicyclobacillus acidocaldarius (strain Tc-4-1)</name>
    <name type="common">Bacillus acidocaldarius</name>
    <dbReference type="NCBI Taxonomy" id="1048834"/>
    <lineage>
        <taxon>Bacteria</taxon>
        <taxon>Bacillati</taxon>
        <taxon>Bacillota</taxon>
        <taxon>Bacilli</taxon>
        <taxon>Bacillales</taxon>
        <taxon>Alicyclobacillaceae</taxon>
        <taxon>Alicyclobacillus</taxon>
    </lineage>
</organism>
<reference evidence="2 3" key="1">
    <citation type="journal article" date="2011" name="J. Bacteriol.">
        <title>Complete Genome Sequence of Alicyclobacillus acidocaldarius Strain Tc-4-1.</title>
        <authorList>
            <person name="Chen Y."/>
            <person name="He Y."/>
            <person name="Zhang B."/>
            <person name="Yang J."/>
            <person name="Li W."/>
            <person name="Dong Z."/>
            <person name="Hu S."/>
        </authorList>
    </citation>
    <scope>NUCLEOTIDE SEQUENCE [LARGE SCALE GENOMIC DNA]</scope>
    <source>
        <strain evidence="2 3">Tc-4-1</strain>
    </source>
</reference>
<proteinExistence type="predicted"/>
<dbReference type="InterPro" id="IPR001584">
    <property type="entry name" value="Integrase_cat-core"/>
</dbReference>
<evidence type="ECO:0000313" key="2">
    <source>
        <dbReference type="EMBL" id="AEJ43059.1"/>
    </source>
</evidence>
<dbReference type="Proteomes" id="UP000000292">
    <property type="component" value="Chromosome"/>
</dbReference>